<dbReference type="InterPro" id="IPR036388">
    <property type="entry name" value="WH-like_DNA-bd_sf"/>
</dbReference>
<sequence length="185" mass="21183">MISLDDLRAFLAVARHESFVEAAEELCITPPALSRRIKKLEKFVGDPLFERTTQMVAITSSGQILLERAEIVVREFENFKDFSGRFAREHLVKVRFGCIWSAAGSVVPSLIREYAQINKDAEFEVRDADANTVFQWVQERQLDFGISMRPEDTKSLHFTLLCKDPIMLACPPGHRFFGRTTLDWS</sequence>
<dbReference type="SUPFAM" id="SSF46785">
    <property type="entry name" value="Winged helix' DNA-binding domain"/>
    <property type="match status" value="1"/>
</dbReference>
<evidence type="ECO:0000313" key="6">
    <source>
        <dbReference type="EMBL" id="SVC39684.1"/>
    </source>
</evidence>
<dbReference type="Gene3D" id="3.40.190.10">
    <property type="entry name" value="Periplasmic binding protein-like II"/>
    <property type="match status" value="2"/>
</dbReference>
<dbReference type="Pfam" id="PF03466">
    <property type="entry name" value="LysR_substrate"/>
    <property type="match status" value="1"/>
</dbReference>
<gene>
    <name evidence="6" type="ORF">METZ01_LOCUS292538</name>
</gene>
<dbReference type="InterPro" id="IPR036390">
    <property type="entry name" value="WH_DNA-bd_sf"/>
</dbReference>
<protein>
    <recommendedName>
        <fullName evidence="5">HTH lysR-type domain-containing protein</fullName>
    </recommendedName>
</protein>
<dbReference type="InterPro" id="IPR050950">
    <property type="entry name" value="HTH-type_LysR_regulators"/>
</dbReference>
<keyword evidence="3" id="KW-0238">DNA-binding</keyword>
<proteinExistence type="inferred from homology"/>
<dbReference type="GO" id="GO:0003677">
    <property type="term" value="F:DNA binding"/>
    <property type="evidence" value="ECO:0007669"/>
    <property type="project" value="UniProtKB-KW"/>
</dbReference>
<evidence type="ECO:0000259" key="5">
    <source>
        <dbReference type="PROSITE" id="PS50931"/>
    </source>
</evidence>
<evidence type="ECO:0000256" key="1">
    <source>
        <dbReference type="ARBA" id="ARBA00009437"/>
    </source>
</evidence>
<feature type="non-terminal residue" evidence="6">
    <location>
        <position position="185"/>
    </location>
</feature>
<dbReference type="GO" id="GO:0003700">
    <property type="term" value="F:DNA-binding transcription factor activity"/>
    <property type="evidence" value="ECO:0007669"/>
    <property type="project" value="InterPro"/>
</dbReference>
<name>A0A382LSF3_9ZZZZ</name>
<dbReference type="Gene3D" id="1.10.10.10">
    <property type="entry name" value="Winged helix-like DNA-binding domain superfamily/Winged helix DNA-binding domain"/>
    <property type="match status" value="1"/>
</dbReference>
<reference evidence="6" key="1">
    <citation type="submission" date="2018-05" db="EMBL/GenBank/DDBJ databases">
        <authorList>
            <person name="Lanie J.A."/>
            <person name="Ng W.-L."/>
            <person name="Kazmierczak K.M."/>
            <person name="Andrzejewski T.M."/>
            <person name="Davidsen T.M."/>
            <person name="Wayne K.J."/>
            <person name="Tettelin H."/>
            <person name="Glass J.I."/>
            <person name="Rusch D."/>
            <person name="Podicherti R."/>
            <person name="Tsui H.-C.T."/>
            <person name="Winkler M.E."/>
        </authorList>
    </citation>
    <scope>NUCLEOTIDE SEQUENCE</scope>
</reference>
<dbReference type="SUPFAM" id="SSF53850">
    <property type="entry name" value="Periplasmic binding protein-like II"/>
    <property type="match status" value="1"/>
</dbReference>
<dbReference type="InterPro" id="IPR000847">
    <property type="entry name" value="LysR_HTH_N"/>
</dbReference>
<comment type="similarity">
    <text evidence="1">Belongs to the LysR transcriptional regulatory family.</text>
</comment>
<evidence type="ECO:0000256" key="2">
    <source>
        <dbReference type="ARBA" id="ARBA00023015"/>
    </source>
</evidence>
<dbReference type="PANTHER" id="PTHR30419:SF8">
    <property type="entry name" value="NITROGEN ASSIMILATION TRANSCRIPTIONAL ACTIVATOR-RELATED"/>
    <property type="match status" value="1"/>
</dbReference>
<dbReference type="GO" id="GO:0005829">
    <property type="term" value="C:cytosol"/>
    <property type="evidence" value="ECO:0007669"/>
    <property type="project" value="TreeGrafter"/>
</dbReference>
<dbReference type="AlphaFoldDB" id="A0A382LSF3"/>
<dbReference type="FunFam" id="1.10.10.10:FF:000001">
    <property type="entry name" value="LysR family transcriptional regulator"/>
    <property type="match status" value="1"/>
</dbReference>
<dbReference type="PANTHER" id="PTHR30419">
    <property type="entry name" value="HTH-TYPE TRANSCRIPTIONAL REGULATOR YBHD"/>
    <property type="match status" value="1"/>
</dbReference>
<feature type="domain" description="HTH lysR-type" evidence="5">
    <location>
        <begin position="2"/>
        <end position="59"/>
    </location>
</feature>
<dbReference type="Pfam" id="PF00126">
    <property type="entry name" value="HTH_1"/>
    <property type="match status" value="1"/>
</dbReference>
<keyword evidence="4" id="KW-0804">Transcription</keyword>
<dbReference type="PROSITE" id="PS50931">
    <property type="entry name" value="HTH_LYSR"/>
    <property type="match status" value="1"/>
</dbReference>
<evidence type="ECO:0000256" key="4">
    <source>
        <dbReference type="ARBA" id="ARBA00023163"/>
    </source>
</evidence>
<keyword evidence="2" id="KW-0805">Transcription regulation</keyword>
<dbReference type="InterPro" id="IPR005119">
    <property type="entry name" value="LysR_subst-bd"/>
</dbReference>
<organism evidence="6">
    <name type="scientific">marine metagenome</name>
    <dbReference type="NCBI Taxonomy" id="408172"/>
    <lineage>
        <taxon>unclassified sequences</taxon>
        <taxon>metagenomes</taxon>
        <taxon>ecological metagenomes</taxon>
    </lineage>
</organism>
<accession>A0A382LSF3</accession>
<dbReference type="PRINTS" id="PR00039">
    <property type="entry name" value="HTHLYSR"/>
</dbReference>
<evidence type="ECO:0000256" key="3">
    <source>
        <dbReference type="ARBA" id="ARBA00023125"/>
    </source>
</evidence>
<dbReference type="EMBL" id="UINC01088984">
    <property type="protein sequence ID" value="SVC39684.1"/>
    <property type="molecule type" value="Genomic_DNA"/>
</dbReference>